<dbReference type="Proteomes" id="UP000827976">
    <property type="component" value="Chromosome 16"/>
</dbReference>
<evidence type="ECO:0000313" key="2">
    <source>
        <dbReference type="Proteomes" id="UP000827976"/>
    </source>
</evidence>
<comment type="caution">
    <text evidence="1">The sequence shown here is derived from an EMBL/GenBank/DDBJ whole genome shotgun (WGS) entry which is preliminary data.</text>
</comment>
<keyword evidence="2" id="KW-1185">Reference proteome</keyword>
<name>A0ACB7UJ90_DIOAL</name>
<accession>A0ACB7UJ90</accession>
<proteinExistence type="predicted"/>
<protein>
    <submittedName>
        <fullName evidence="1">VQ domain-containing protein</fullName>
    </submittedName>
</protein>
<dbReference type="EMBL" id="CM037026">
    <property type="protein sequence ID" value="KAH7660364.1"/>
    <property type="molecule type" value="Genomic_DNA"/>
</dbReference>
<reference evidence="2" key="1">
    <citation type="journal article" date="2022" name="Nat. Commun.">
        <title>Chromosome evolution and the genetic basis of agronomically important traits in greater yam.</title>
        <authorList>
            <person name="Bredeson J.V."/>
            <person name="Lyons J.B."/>
            <person name="Oniyinde I.O."/>
            <person name="Okereke N.R."/>
            <person name="Kolade O."/>
            <person name="Nnabue I."/>
            <person name="Nwadili C.O."/>
            <person name="Hribova E."/>
            <person name="Parker M."/>
            <person name="Nwogha J."/>
            <person name="Shu S."/>
            <person name="Carlson J."/>
            <person name="Kariba R."/>
            <person name="Muthemba S."/>
            <person name="Knop K."/>
            <person name="Barton G.J."/>
            <person name="Sherwood A.V."/>
            <person name="Lopez-Montes A."/>
            <person name="Asiedu R."/>
            <person name="Jamnadass R."/>
            <person name="Muchugi A."/>
            <person name="Goodstein D."/>
            <person name="Egesi C.N."/>
            <person name="Featherston J."/>
            <person name="Asfaw A."/>
            <person name="Simpson G.G."/>
            <person name="Dolezel J."/>
            <person name="Hendre P.S."/>
            <person name="Van Deynze A."/>
            <person name="Kumar P.L."/>
            <person name="Obidiegwu J.E."/>
            <person name="Bhattacharjee R."/>
            <person name="Rokhsar D.S."/>
        </authorList>
    </citation>
    <scope>NUCLEOTIDE SEQUENCE [LARGE SCALE GENOMIC DNA]</scope>
    <source>
        <strain evidence="2">cv. TDa95/00328</strain>
    </source>
</reference>
<organism evidence="1 2">
    <name type="scientific">Dioscorea alata</name>
    <name type="common">Purple yam</name>
    <dbReference type="NCBI Taxonomy" id="55571"/>
    <lineage>
        <taxon>Eukaryota</taxon>
        <taxon>Viridiplantae</taxon>
        <taxon>Streptophyta</taxon>
        <taxon>Embryophyta</taxon>
        <taxon>Tracheophyta</taxon>
        <taxon>Spermatophyta</taxon>
        <taxon>Magnoliopsida</taxon>
        <taxon>Liliopsida</taxon>
        <taxon>Dioscoreales</taxon>
        <taxon>Dioscoreaceae</taxon>
        <taxon>Dioscorea</taxon>
    </lineage>
</organism>
<gene>
    <name evidence="1" type="ORF">IHE45_16G093200</name>
</gene>
<sequence length="106" mass="11916">MVMCKQGNGGRVLMEEKTTASDSCKTRKGSKMKVGMHLQGSHTILKVKPKIRIVHIFAPEIIKTDAANFRELVQKLTGKPSKRVVDHDKRVIAVGREVKEEEEKGY</sequence>
<evidence type="ECO:0000313" key="1">
    <source>
        <dbReference type="EMBL" id="KAH7660364.1"/>
    </source>
</evidence>